<proteinExistence type="predicted"/>
<accession>A0ABD3PU27</accession>
<sequence length="318" mass="36664">MQRLVPLFLYLSSQAQVTSFSFSPYNDARFLFHGPTMTSVLQSRNHPLTSLTATVGKSEDEQKINSARSRFVTVCLSMVVVYARGAPSVFFLAHIHTHTLTNSSRRFHTLIHCRYRTDINALSQLLDSNEEQKLEEMKRLIQDIQEVRRTSPEVSHGIIHHVSMILMCIISYHHHHHSQHHHRHDRIDTTLHPQVALPRKVREALAEYHHAETKYGTDSREAKIAYEYFVDISHARDLHPDRHQDEGESEGGEKGDVHSSMVLEEALNAIHVLEELKEIAFVEKTILDRFGTTDFEIGEGFLEREIGREDDDTYGLWV</sequence>
<evidence type="ECO:0000313" key="2">
    <source>
        <dbReference type="Proteomes" id="UP001516023"/>
    </source>
</evidence>
<protein>
    <submittedName>
        <fullName evidence="1">Uncharacterized protein</fullName>
    </submittedName>
</protein>
<dbReference type="AlphaFoldDB" id="A0ABD3PU27"/>
<dbReference type="Proteomes" id="UP001516023">
    <property type="component" value="Unassembled WGS sequence"/>
</dbReference>
<reference evidence="1 2" key="1">
    <citation type="journal article" date="2020" name="G3 (Bethesda)">
        <title>Improved Reference Genome for Cyclotella cryptica CCMP332, a Model for Cell Wall Morphogenesis, Salinity Adaptation, and Lipid Production in Diatoms (Bacillariophyta).</title>
        <authorList>
            <person name="Roberts W.R."/>
            <person name="Downey K.M."/>
            <person name="Ruck E.C."/>
            <person name="Traller J.C."/>
            <person name="Alverson A.J."/>
        </authorList>
    </citation>
    <scope>NUCLEOTIDE SEQUENCE [LARGE SCALE GENOMIC DNA]</scope>
    <source>
        <strain evidence="1 2">CCMP332</strain>
    </source>
</reference>
<evidence type="ECO:0000313" key="1">
    <source>
        <dbReference type="EMBL" id="KAL3791502.1"/>
    </source>
</evidence>
<keyword evidence="2" id="KW-1185">Reference proteome</keyword>
<dbReference type="EMBL" id="JABMIG020000113">
    <property type="protein sequence ID" value="KAL3791502.1"/>
    <property type="molecule type" value="Genomic_DNA"/>
</dbReference>
<organism evidence="1 2">
    <name type="scientific">Cyclotella cryptica</name>
    <dbReference type="NCBI Taxonomy" id="29204"/>
    <lineage>
        <taxon>Eukaryota</taxon>
        <taxon>Sar</taxon>
        <taxon>Stramenopiles</taxon>
        <taxon>Ochrophyta</taxon>
        <taxon>Bacillariophyta</taxon>
        <taxon>Coscinodiscophyceae</taxon>
        <taxon>Thalassiosirophycidae</taxon>
        <taxon>Stephanodiscales</taxon>
        <taxon>Stephanodiscaceae</taxon>
        <taxon>Cyclotella</taxon>
    </lineage>
</organism>
<name>A0ABD3PU27_9STRA</name>
<gene>
    <name evidence="1" type="ORF">HJC23_011533</name>
</gene>
<comment type="caution">
    <text evidence="1">The sequence shown here is derived from an EMBL/GenBank/DDBJ whole genome shotgun (WGS) entry which is preliminary data.</text>
</comment>